<evidence type="ECO:0000313" key="2">
    <source>
        <dbReference type="EMBL" id="GAA2516149.1"/>
    </source>
</evidence>
<comment type="caution">
    <text evidence="2">The sequence shown here is derived from an EMBL/GenBank/DDBJ whole genome shotgun (WGS) entry which is preliminary data.</text>
</comment>
<dbReference type="Proteomes" id="UP001499978">
    <property type="component" value="Unassembled WGS sequence"/>
</dbReference>
<feature type="signal peptide" evidence="1">
    <location>
        <begin position="1"/>
        <end position="27"/>
    </location>
</feature>
<keyword evidence="3" id="KW-1185">Reference proteome</keyword>
<protein>
    <recommendedName>
        <fullName evidence="4">Secreted protein</fullName>
    </recommendedName>
</protein>
<gene>
    <name evidence="2" type="ORF">GCM10010201_10930</name>
</gene>
<name>A0ABP6AFP1_9ACTN</name>
<reference evidence="3" key="1">
    <citation type="journal article" date="2019" name="Int. J. Syst. Evol. Microbiol.">
        <title>The Global Catalogue of Microorganisms (GCM) 10K type strain sequencing project: providing services to taxonomists for standard genome sequencing and annotation.</title>
        <authorList>
            <consortium name="The Broad Institute Genomics Platform"/>
            <consortium name="The Broad Institute Genome Sequencing Center for Infectious Disease"/>
            <person name="Wu L."/>
            <person name="Ma J."/>
        </authorList>
    </citation>
    <scope>NUCLEOTIDE SEQUENCE [LARGE SCALE GENOMIC DNA]</scope>
    <source>
        <strain evidence="3">JCM 3367</strain>
    </source>
</reference>
<evidence type="ECO:0000313" key="3">
    <source>
        <dbReference type="Proteomes" id="UP001499978"/>
    </source>
</evidence>
<accession>A0ABP6AFP1</accession>
<dbReference type="EMBL" id="BAAARY010000003">
    <property type="protein sequence ID" value="GAA2516149.1"/>
    <property type="molecule type" value="Genomic_DNA"/>
</dbReference>
<dbReference type="RefSeq" id="WP_344169207.1">
    <property type="nucleotide sequence ID" value="NZ_BAAARY010000003.1"/>
</dbReference>
<evidence type="ECO:0000256" key="1">
    <source>
        <dbReference type="SAM" id="SignalP"/>
    </source>
</evidence>
<sequence length="162" mass="16255">MRTAVVRTALVVAAAAAALATGAPALAGPPPTFNSADIVLSGGNANSLSHCVNYAKTSLSYGKKPRSNACRSFAKANGGTVTLDNVSVFVNQEGSLDGGGRTYNKARVAIVGGDANAISSCMNVLQGTANNQQTNTCKSGAKANGGNVHLKDVSITVMQLGS</sequence>
<evidence type="ECO:0008006" key="4">
    <source>
        <dbReference type="Google" id="ProtNLM"/>
    </source>
</evidence>
<feature type="chain" id="PRO_5047515665" description="Secreted protein" evidence="1">
    <location>
        <begin position="28"/>
        <end position="162"/>
    </location>
</feature>
<proteinExistence type="predicted"/>
<keyword evidence="1" id="KW-0732">Signal</keyword>
<organism evidence="2 3">
    <name type="scientific">Pilimelia columellifera subsp. columellifera</name>
    <dbReference type="NCBI Taxonomy" id="706583"/>
    <lineage>
        <taxon>Bacteria</taxon>
        <taxon>Bacillati</taxon>
        <taxon>Actinomycetota</taxon>
        <taxon>Actinomycetes</taxon>
        <taxon>Micromonosporales</taxon>
        <taxon>Micromonosporaceae</taxon>
        <taxon>Pilimelia</taxon>
    </lineage>
</organism>